<evidence type="ECO:0000313" key="7">
    <source>
        <dbReference type="Proteomes" id="UP001194580"/>
    </source>
</evidence>
<dbReference type="Gene3D" id="3.30.379.10">
    <property type="entry name" value="Chitobiase/beta-hexosaminidase domain 2-like"/>
    <property type="match status" value="1"/>
</dbReference>
<accession>A0AAD4D3W8</accession>
<dbReference type="GO" id="GO:0016787">
    <property type="term" value="F:hydrolase activity"/>
    <property type="evidence" value="ECO:0007669"/>
    <property type="project" value="UniProtKB-KW"/>
</dbReference>
<evidence type="ECO:0000259" key="5">
    <source>
        <dbReference type="Pfam" id="PF12972"/>
    </source>
</evidence>
<feature type="domain" description="Alpha-N-acetylglucosaminidase tim-barrel" evidence="3">
    <location>
        <begin position="146"/>
        <end position="499"/>
    </location>
</feature>
<dbReference type="Gene3D" id="1.20.120.670">
    <property type="entry name" value="N-acetyl-b-d-glucoasminidase"/>
    <property type="match status" value="2"/>
</dbReference>
<comment type="caution">
    <text evidence="6">The sequence shown here is derived from an EMBL/GenBank/DDBJ whole genome shotgun (WGS) entry which is preliminary data.</text>
</comment>
<evidence type="ECO:0000313" key="6">
    <source>
        <dbReference type="EMBL" id="KAG0263634.1"/>
    </source>
</evidence>
<feature type="compositionally biased region" description="Polar residues" evidence="2">
    <location>
        <begin position="904"/>
        <end position="914"/>
    </location>
</feature>
<evidence type="ECO:0000256" key="1">
    <source>
        <dbReference type="ARBA" id="ARBA00022801"/>
    </source>
</evidence>
<keyword evidence="1" id="KW-0378">Hydrolase</keyword>
<dbReference type="InterPro" id="IPR029018">
    <property type="entry name" value="Hex-like_dom2"/>
</dbReference>
<protein>
    <recommendedName>
        <fullName evidence="8">Alpha-N-acetylglucosaminidase</fullName>
    </recommendedName>
</protein>
<evidence type="ECO:0000259" key="4">
    <source>
        <dbReference type="Pfam" id="PF12971"/>
    </source>
</evidence>
<gene>
    <name evidence="6" type="ORF">BGZ95_003755</name>
</gene>
<dbReference type="InterPro" id="IPR024733">
    <property type="entry name" value="NAGLU_tim-barrel"/>
</dbReference>
<dbReference type="PANTHER" id="PTHR12872">
    <property type="entry name" value="ALPHA-N-ACETYLGLUCOSAMINIDASE"/>
    <property type="match status" value="1"/>
</dbReference>
<proteinExistence type="predicted"/>
<dbReference type="Gene3D" id="3.20.20.80">
    <property type="entry name" value="Glycosidases"/>
    <property type="match status" value="1"/>
</dbReference>
<evidence type="ECO:0000259" key="3">
    <source>
        <dbReference type="Pfam" id="PF05089"/>
    </source>
</evidence>
<feature type="domain" description="Alpha-N-acetylglucosaminidase C-terminal" evidence="5">
    <location>
        <begin position="721"/>
        <end position="896"/>
    </location>
</feature>
<feature type="domain" description="Alpha-N-acetylglucosaminidase N-terminal" evidence="4">
    <location>
        <begin position="33"/>
        <end position="124"/>
    </location>
</feature>
<sequence length="958" mass="107502">MLPLDPIQPPTSVQQLLKRDVSATETPTAPVAPLEDLVKRLLPEPYHTLFLFSLRSDLLTNSATNIHDTFRIYNNNNEQGGGSGIAIEGATMSALGAGLGYYLKEVCKVEMTWSGDRFTQLPAVPPMIPAEAGIDGVVRASFVPWRYYMNVVTFGYSFAFWDWNRWQRELDWMMLSGVNMALAMVGQEYVMRKFYETQGLSVDDISDFLGGPAFMPWQRMGNTQGSWTAGNAEDAAFKNEWINSQWELQGQIMQRMQAFNITPIMPSFQGFVPPKLPEKHPNIKFEKSSNWVGMPEQYTEVTFLPSTEPLFTTLSQQFIQLQKAMYKEKGIDMDVSAQNFYLLDLYNEMVPSSTTPEYLKAGTEGVMKAFKAADPKAVWTMQSWFLLNKGLWKAPQIKAYFDGIREVNNGKDAFVIDLYSDVQPLWATTEGFYGIDWGWSMLNNFGGSQGLYGTLPTLLTDPFKGYQQPAKAMRGMGITMEGINNNEYLYQLVLDLPWQSVEATYPTTFATPTPKPGAYSLQQQGLNGQTHLEDYIKRRYGPDQTTPAMLEAWTTLSQTVWDCKSRQVSQSKSILDFTPALIMHRPGFMTNIMCYDQTKVVDAWKQLVESTETEESKKRRRHHSVIQDSVAAAIMASFGRSSEIPQSSSFPSLRQSFGTWIKGAYQNTVGQLKASSSAGFDREGERKIVQGRVSGSVEPVKVELVGTPGSALSNKIAIPSDVSSFRYDLVDVTREVLLGVVLPGLHRELAEAYSVKNLNRTRAWDVILDTDRLLSTHTHFMVGPWIRDARVSAKVVASSTTATATAWTPASMNRYRDYLEYNARNQITWWGPQGQGSLTDYASKEWGGVVKEYQYPRWQIFVDRLVKAVESRSTLDYDAFLEDVLKKEAGWVHETTCLGGCSEDPSSTTTTTAGENGGKEEVTSKYPVEAVEDSVLVAQDMVDRWGRVASRLAQASKK</sequence>
<dbReference type="InterPro" id="IPR007781">
    <property type="entry name" value="NAGLU"/>
</dbReference>
<dbReference type="Proteomes" id="UP001194580">
    <property type="component" value="Unassembled WGS sequence"/>
</dbReference>
<reference evidence="6" key="1">
    <citation type="journal article" date="2020" name="Fungal Divers.">
        <title>Resolving the Mortierellaceae phylogeny through synthesis of multi-gene phylogenetics and phylogenomics.</title>
        <authorList>
            <person name="Vandepol N."/>
            <person name="Liber J."/>
            <person name="Desiro A."/>
            <person name="Na H."/>
            <person name="Kennedy M."/>
            <person name="Barry K."/>
            <person name="Grigoriev I.V."/>
            <person name="Miller A.N."/>
            <person name="O'Donnell K."/>
            <person name="Stajich J.E."/>
            <person name="Bonito G."/>
        </authorList>
    </citation>
    <scope>NUCLEOTIDE SEQUENCE</scope>
    <source>
        <strain evidence="6">NRRL 28262</strain>
    </source>
</reference>
<dbReference type="InterPro" id="IPR024240">
    <property type="entry name" value="NAGLU_N"/>
</dbReference>
<dbReference type="Pfam" id="PF12971">
    <property type="entry name" value="NAGLU_N"/>
    <property type="match status" value="1"/>
</dbReference>
<dbReference type="Pfam" id="PF12972">
    <property type="entry name" value="NAGLU_C"/>
    <property type="match status" value="2"/>
</dbReference>
<feature type="region of interest" description="Disordered" evidence="2">
    <location>
        <begin position="902"/>
        <end position="922"/>
    </location>
</feature>
<evidence type="ECO:0000256" key="2">
    <source>
        <dbReference type="SAM" id="MobiDB-lite"/>
    </source>
</evidence>
<dbReference type="InterPro" id="IPR024732">
    <property type="entry name" value="NAGLU_C"/>
</dbReference>
<feature type="domain" description="Alpha-N-acetylglucosaminidase C-terminal" evidence="5">
    <location>
        <begin position="532"/>
        <end position="617"/>
    </location>
</feature>
<evidence type="ECO:0008006" key="8">
    <source>
        <dbReference type="Google" id="ProtNLM"/>
    </source>
</evidence>
<dbReference type="AlphaFoldDB" id="A0AAD4D3W8"/>
<keyword evidence="7" id="KW-1185">Reference proteome</keyword>
<dbReference type="PANTHER" id="PTHR12872:SF1">
    <property type="entry name" value="ALPHA-N-ACETYLGLUCOSAMINIDASE"/>
    <property type="match status" value="1"/>
</dbReference>
<organism evidence="6 7">
    <name type="scientific">Linnemannia exigua</name>
    <dbReference type="NCBI Taxonomy" id="604196"/>
    <lineage>
        <taxon>Eukaryota</taxon>
        <taxon>Fungi</taxon>
        <taxon>Fungi incertae sedis</taxon>
        <taxon>Mucoromycota</taxon>
        <taxon>Mortierellomycotina</taxon>
        <taxon>Mortierellomycetes</taxon>
        <taxon>Mortierellales</taxon>
        <taxon>Mortierellaceae</taxon>
        <taxon>Linnemannia</taxon>
    </lineage>
</organism>
<dbReference type="EMBL" id="JAAAIL010001879">
    <property type="protein sequence ID" value="KAG0263634.1"/>
    <property type="molecule type" value="Genomic_DNA"/>
</dbReference>
<name>A0AAD4D3W8_9FUNG</name>
<dbReference type="Pfam" id="PF05089">
    <property type="entry name" value="NAGLU"/>
    <property type="match status" value="1"/>
</dbReference>